<protein>
    <submittedName>
        <fullName evidence="6">ABC transporter ATP-binding protein</fullName>
    </submittedName>
</protein>
<keyword evidence="4 6" id="KW-0067">ATP-binding</keyword>
<name>A0ABU9GPJ9_9GAMM</name>
<evidence type="ECO:0000313" key="7">
    <source>
        <dbReference type="Proteomes" id="UP001369082"/>
    </source>
</evidence>
<dbReference type="PANTHER" id="PTHR42788:SF19">
    <property type="entry name" value="ALIPHATIC SULFONATES IMPORT ATP-BINDING PROTEIN SSUB 2"/>
    <property type="match status" value="1"/>
</dbReference>
<dbReference type="SUPFAM" id="SSF52540">
    <property type="entry name" value="P-loop containing nucleoside triphosphate hydrolases"/>
    <property type="match status" value="1"/>
</dbReference>
<dbReference type="Proteomes" id="UP001369082">
    <property type="component" value="Unassembled WGS sequence"/>
</dbReference>
<comment type="similarity">
    <text evidence="1">Belongs to the ABC transporter superfamily.</text>
</comment>
<comment type="caution">
    <text evidence="6">The sequence shown here is derived from an EMBL/GenBank/DDBJ whole genome shotgun (WGS) entry which is preliminary data.</text>
</comment>
<dbReference type="InterPro" id="IPR017871">
    <property type="entry name" value="ABC_transporter-like_CS"/>
</dbReference>
<dbReference type="InterPro" id="IPR003593">
    <property type="entry name" value="AAA+_ATPase"/>
</dbReference>
<dbReference type="EMBL" id="JBAKAZ010000017">
    <property type="protein sequence ID" value="MEL0629233.1"/>
    <property type="molecule type" value="Genomic_DNA"/>
</dbReference>
<dbReference type="PROSITE" id="PS00211">
    <property type="entry name" value="ABC_TRANSPORTER_1"/>
    <property type="match status" value="1"/>
</dbReference>
<gene>
    <name evidence="6" type="ORF">V6256_06390</name>
</gene>
<dbReference type="RefSeq" id="WP_341597246.1">
    <property type="nucleotide sequence ID" value="NZ_JBAKAZ010000017.1"/>
</dbReference>
<dbReference type="Gene3D" id="3.40.50.300">
    <property type="entry name" value="P-loop containing nucleotide triphosphate hydrolases"/>
    <property type="match status" value="1"/>
</dbReference>
<sequence>MIHSDSQKMKENAPSIVIDDGYLHYLNSKQPVLDKLNMHIPCSKWTCILGQSGCGKTTLLRYLAGIINEQVVWNGDLSISNQIPLQGQVAYMAQQDLLMPWLSVLENVLLSDKFSQRSRQKNKQQKQQQVEKATYLLQQVGLADKAQQRPQNLSGGMRQRVALARTLMQDKPVVLMDEPFSALDAVTRHKLQNLAHQLLKDKTVILITHEPQEAIRLADQLYILQGQPASAKVLTLPDTVAPRAFSEETALLQQNIIESLEQSDIQPNNPEKIHG</sequence>
<evidence type="ECO:0000259" key="5">
    <source>
        <dbReference type="PROSITE" id="PS50893"/>
    </source>
</evidence>
<dbReference type="PROSITE" id="PS50893">
    <property type="entry name" value="ABC_TRANSPORTER_2"/>
    <property type="match status" value="1"/>
</dbReference>
<accession>A0ABU9GPJ9</accession>
<evidence type="ECO:0000313" key="6">
    <source>
        <dbReference type="EMBL" id="MEL0629233.1"/>
    </source>
</evidence>
<reference evidence="6 7" key="1">
    <citation type="submission" date="2024-02" db="EMBL/GenBank/DDBJ databases">
        <title>Bacteria isolated from the canopy kelp, Nereocystis luetkeana.</title>
        <authorList>
            <person name="Pfister C.A."/>
            <person name="Younker I.T."/>
            <person name="Light S.H."/>
        </authorList>
    </citation>
    <scope>NUCLEOTIDE SEQUENCE [LARGE SCALE GENOMIC DNA]</scope>
    <source>
        <strain evidence="6 7">TI.1.05</strain>
    </source>
</reference>
<dbReference type="InterPro" id="IPR027417">
    <property type="entry name" value="P-loop_NTPase"/>
</dbReference>
<evidence type="ECO:0000256" key="3">
    <source>
        <dbReference type="ARBA" id="ARBA00022741"/>
    </source>
</evidence>
<organism evidence="6 7">
    <name type="scientific">Psychromonas aquatilis</name>
    <dbReference type="NCBI Taxonomy" id="2005072"/>
    <lineage>
        <taxon>Bacteria</taxon>
        <taxon>Pseudomonadati</taxon>
        <taxon>Pseudomonadota</taxon>
        <taxon>Gammaproteobacteria</taxon>
        <taxon>Alteromonadales</taxon>
        <taxon>Psychromonadaceae</taxon>
        <taxon>Psychromonas</taxon>
    </lineage>
</organism>
<dbReference type="PANTHER" id="PTHR42788">
    <property type="entry name" value="TAURINE IMPORT ATP-BINDING PROTEIN-RELATED"/>
    <property type="match status" value="1"/>
</dbReference>
<keyword evidence="3" id="KW-0547">Nucleotide-binding</keyword>
<dbReference type="GO" id="GO:0005524">
    <property type="term" value="F:ATP binding"/>
    <property type="evidence" value="ECO:0007669"/>
    <property type="project" value="UniProtKB-KW"/>
</dbReference>
<dbReference type="InterPro" id="IPR050166">
    <property type="entry name" value="ABC_transporter_ATP-bind"/>
</dbReference>
<evidence type="ECO:0000256" key="1">
    <source>
        <dbReference type="ARBA" id="ARBA00005417"/>
    </source>
</evidence>
<evidence type="ECO:0000256" key="4">
    <source>
        <dbReference type="ARBA" id="ARBA00022840"/>
    </source>
</evidence>
<dbReference type="SMART" id="SM00382">
    <property type="entry name" value="AAA"/>
    <property type="match status" value="1"/>
</dbReference>
<keyword evidence="2" id="KW-0813">Transport</keyword>
<keyword evidence="7" id="KW-1185">Reference proteome</keyword>
<dbReference type="InterPro" id="IPR003439">
    <property type="entry name" value="ABC_transporter-like_ATP-bd"/>
</dbReference>
<dbReference type="Pfam" id="PF00005">
    <property type="entry name" value="ABC_tran"/>
    <property type="match status" value="1"/>
</dbReference>
<feature type="domain" description="ABC transporter" evidence="5">
    <location>
        <begin position="16"/>
        <end position="251"/>
    </location>
</feature>
<proteinExistence type="inferred from homology"/>
<evidence type="ECO:0000256" key="2">
    <source>
        <dbReference type="ARBA" id="ARBA00022448"/>
    </source>
</evidence>